<evidence type="ECO:0008006" key="4">
    <source>
        <dbReference type="Google" id="ProtNLM"/>
    </source>
</evidence>
<name>A0A1I4DGA5_9ACTN</name>
<evidence type="ECO:0000256" key="1">
    <source>
        <dbReference type="SAM" id="MobiDB-lite"/>
    </source>
</evidence>
<feature type="region of interest" description="Disordered" evidence="1">
    <location>
        <begin position="48"/>
        <end position="69"/>
    </location>
</feature>
<evidence type="ECO:0000313" key="3">
    <source>
        <dbReference type="Proteomes" id="UP000199111"/>
    </source>
</evidence>
<dbReference type="Proteomes" id="UP000199111">
    <property type="component" value="Unassembled WGS sequence"/>
</dbReference>
<reference evidence="3" key="1">
    <citation type="submission" date="2016-10" db="EMBL/GenBank/DDBJ databases">
        <authorList>
            <person name="Varghese N."/>
            <person name="Submissions S."/>
        </authorList>
    </citation>
    <scope>NUCLEOTIDE SEQUENCE [LARGE SCALE GENOMIC DNA]</scope>
    <source>
        <strain evidence="3">CGMCC 4.2126</strain>
    </source>
</reference>
<protein>
    <recommendedName>
        <fullName evidence="4">Transposase</fullName>
    </recommendedName>
</protein>
<keyword evidence="3" id="KW-1185">Reference proteome</keyword>
<organism evidence="2 3">
    <name type="scientific">Streptosporangium canum</name>
    <dbReference type="NCBI Taxonomy" id="324952"/>
    <lineage>
        <taxon>Bacteria</taxon>
        <taxon>Bacillati</taxon>
        <taxon>Actinomycetota</taxon>
        <taxon>Actinomycetes</taxon>
        <taxon>Streptosporangiales</taxon>
        <taxon>Streptosporangiaceae</taxon>
        <taxon>Streptosporangium</taxon>
    </lineage>
</organism>
<proteinExistence type="predicted"/>
<accession>A0A1I4DGA5</accession>
<dbReference type="RefSeq" id="WP_031166014.1">
    <property type="nucleotide sequence ID" value="NZ_FOQY01000041.1"/>
</dbReference>
<dbReference type="AlphaFoldDB" id="A0A1I4DGA5"/>
<dbReference type="EMBL" id="FOQY01000041">
    <property type="protein sequence ID" value="SFK92083.1"/>
    <property type="molecule type" value="Genomic_DNA"/>
</dbReference>
<dbReference type="GeneID" id="96302925"/>
<evidence type="ECO:0000313" key="2">
    <source>
        <dbReference type="EMBL" id="SFK92083.1"/>
    </source>
</evidence>
<sequence length="69" mass="7896">MDDEKKAREALAREVLDALAADEPVGEVARVAGFDREWVRRARVAEEKRLAEEAEAEEKARSEKWGFDH</sequence>
<gene>
    <name evidence="2" type="ORF">SAMN05216275_14136</name>
</gene>